<comment type="caution">
    <text evidence="7">The sequence shown here is derived from an EMBL/GenBank/DDBJ whole genome shotgun (WGS) entry which is preliminary data.</text>
</comment>
<evidence type="ECO:0000256" key="6">
    <source>
        <dbReference type="ARBA" id="ARBA00034303"/>
    </source>
</evidence>
<dbReference type="GO" id="GO:0072330">
    <property type="term" value="P:monocarboxylic acid biosynthetic process"/>
    <property type="evidence" value="ECO:0007669"/>
    <property type="project" value="UniProtKB-ARBA"/>
</dbReference>
<evidence type="ECO:0000256" key="3">
    <source>
        <dbReference type="ARBA" id="ARBA00022989"/>
    </source>
</evidence>
<proteinExistence type="inferred from homology"/>
<reference evidence="7" key="1">
    <citation type="submission" date="2021-07" db="EMBL/GenBank/DDBJ databases">
        <authorList>
            <person name="Branca A.L. A."/>
        </authorList>
    </citation>
    <scope>NUCLEOTIDE SEQUENCE</scope>
</reference>
<name>A0A9W4JAM8_9EURO</name>
<dbReference type="AlphaFoldDB" id="A0A9W4JAM8"/>
<keyword evidence="5" id="KW-0539">Nucleus</keyword>
<protein>
    <submittedName>
        <fullName evidence="7">Uncharacterized protein</fullName>
    </submittedName>
</protein>
<evidence type="ECO:0000313" key="7">
    <source>
        <dbReference type="EMBL" id="CAG8385727.1"/>
    </source>
</evidence>
<evidence type="ECO:0000256" key="2">
    <source>
        <dbReference type="ARBA" id="ARBA00022692"/>
    </source>
</evidence>
<dbReference type="InterPro" id="IPR008547">
    <property type="entry name" value="DUF829_TMEM53"/>
</dbReference>
<dbReference type="GO" id="GO:0017000">
    <property type="term" value="P:antibiotic biosynthetic process"/>
    <property type="evidence" value="ECO:0007669"/>
    <property type="project" value="UniProtKB-ARBA"/>
</dbReference>
<dbReference type="Proteomes" id="UP001152592">
    <property type="component" value="Unassembled WGS sequence"/>
</dbReference>
<dbReference type="OrthoDB" id="10047078at2759"/>
<evidence type="ECO:0000313" key="8">
    <source>
        <dbReference type="Proteomes" id="UP001152592"/>
    </source>
</evidence>
<accession>A0A9W4JAM8</accession>
<dbReference type="InterPro" id="IPR029058">
    <property type="entry name" value="AB_hydrolase_fold"/>
</dbReference>
<keyword evidence="4" id="KW-0472">Membrane</keyword>
<comment type="subcellular location">
    <subcellularLocation>
        <location evidence="6">Nucleus outer membrane</location>
        <topology evidence="6">Single-pass membrane protein</topology>
    </subcellularLocation>
</comment>
<organism evidence="7 8">
    <name type="scientific">Penicillium salamii</name>
    <dbReference type="NCBI Taxonomy" id="1612424"/>
    <lineage>
        <taxon>Eukaryota</taxon>
        <taxon>Fungi</taxon>
        <taxon>Dikarya</taxon>
        <taxon>Ascomycota</taxon>
        <taxon>Pezizomycotina</taxon>
        <taxon>Eurotiomycetes</taxon>
        <taxon>Eurotiomycetidae</taxon>
        <taxon>Eurotiales</taxon>
        <taxon>Aspergillaceae</taxon>
        <taxon>Penicillium</taxon>
    </lineage>
</organism>
<dbReference type="PANTHER" id="PTHR12265:SF30">
    <property type="entry name" value="TRANSMEMBRANE PROTEIN 53"/>
    <property type="match status" value="1"/>
</dbReference>
<evidence type="ECO:0000256" key="4">
    <source>
        <dbReference type="ARBA" id="ARBA00023136"/>
    </source>
</evidence>
<evidence type="ECO:0000256" key="1">
    <source>
        <dbReference type="ARBA" id="ARBA00007387"/>
    </source>
</evidence>
<dbReference type="Pfam" id="PF05705">
    <property type="entry name" value="DUF829"/>
    <property type="match status" value="1"/>
</dbReference>
<keyword evidence="3" id="KW-1133">Transmembrane helix</keyword>
<gene>
    <name evidence="7" type="ORF">PSALAMII_LOCUS6204</name>
</gene>
<dbReference type="GO" id="GO:0005640">
    <property type="term" value="C:nuclear outer membrane"/>
    <property type="evidence" value="ECO:0007669"/>
    <property type="project" value="UniProtKB-SubCell"/>
</dbReference>
<keyword evidence="2" id="KW-0812">Transmembrane</keyword>
<evidence type="ECO:0000256" key="5">
    <source>
        <dbReference type="ARBA" id="ARBA00023242"/>
    </source>
</evidence>
<dbReference type="SUPFAM" id="SSF53474">
    <property type="entry name" value="alpha/beta-Hydrolases"/>
    <property type="match status" value="1"/>
</dbReference>
<comment type="similarity">
    <text evidence="1">Belongs to the TMEM53 family.</text>
</comment>
<sequence length="307" mass="33423">MVSLNPNLERETLGDDVYLYGPREKADAGPPGDPSAPSLVILCTWVGGATPRRINKYVSQYETLFPRASILVLTSNVLNVAFRPLNMVRSRLQPACDAIRQVLTKAGEGVAKTGILLHMFSHGGAVTGCQLALAMKESDDQGAPFFIGLRCAILDCCPGDNSLDKSYGAARVAVPNNLAAQLLGKALLYPAMSVVVGLQNAGLLRSVQELRDLLNDPNTFGSSPGRLYIYTKDDPVVGWTDVEDHLEEARILGYRVGQVVFEHGAHCGLIMENPVRYWEAVRRFWGDEDIADLTVSGPDRSVVRSRL</sequence>
<dbReference type="PANTHER" id="PTHR12265">
    <property type="entry name" value="TRANSMEMBRANE PROTEIN 53"/>
    <property type="match status" value="1"/>
</dbReference>
<dbReference type="EMBL" id="CAJVPD010000239">
    <property type="protein sequence ID" value="CAG8385727.1"/>
    <property type="molecule type" value="Genomic_DNA"/>
</dbReference>